<dbReference type="RefSeq" id="XP_013902537.1">
    <property type="nucleotide sequence ID" value="XM_014047083.1"/>
</dbReference>
<keyword evidence="3" id="KW-1185">Reference proteome</keyword>
<feature type="compositionally biased region" description="Gly residues" evidence="1">
    <location>
        <begin position="160"/>
        <end position="170"/>
    </location>
</feature>
<dbReference type="KEGG" id="mng:MNEG_4448"/>
<evidence type="ECO:0000256" key="1">
    <source>
        <dbReference type="SAM" id="MobiDB-lite"/>
    </source>
</evidence>
<gene>
    <name evidence="2" type="ORF">MNEG_4448</name>
</gene>
<name>A0A0D2JY24_9CHLO</name>
<sequence>MTPRTLVVSVDPAAPQSFDAGGGHAVWIALAGPPPKPAARPRGAGTVAHPVLAWCVPAARGAAARALTAGQRFKMQAADRTGGEVLKIDAGERPVLDSPADMLTGQQGLPAALVRGVRSALGLPSGEAKAGTAPQAKGRRASGRIGEERAASEEREVGHHSGGGGRGGGRGGDERSEVGEDAVAGAEADVWGIVGALGIEESGTAGEESSGAG</sequence>
<dbReference type="GeneID" id="25737325"/>
<protein>
    <submittedName>
        <fullName evidence="2">Uncharacterized protein</fullName>
    </submittedName>
</protein>
<evidence type="ECO:0000313" key="2">
    <source>
        <dbReference type="EMBL" id="KIZ03518.1"/>
    </source>
</evidence>
<dbReference type="AlphaFoldDB" id="A0A0D2JY24"/>
<feature type="non-terminal residue" evidence="2">
    <location>
        <position position="213"/>
    </location>
</feature>
<dbReference type="Proteomes" id="UP000054498">
    <property type="component" value="Unassembled WGS sequence"/>
</dbReference>
<evidence type="ECO:0000313" key="3">
    <source>
        <dbReference type="Proteomes" id="UP000054498"/>
    </source>
</evidence>
<accession>A0A0D2JY24</accession>
<feature type="region of interest" description="Disordered" evidence="1">
    <location>
        <begin position="124"/>
        <end position="185"/>
    </location>
</feature>
<dbReference type="EMBL" id="KK100836">
    <property type="protein sequence ID" value="KIZ03518.1"/>
    <property type="molecule type" value="Genomic_DNA"/>
</dbReference>
<organism evidence="2 3">
    <name type="scientific">Monoraphidium neglectum</name>
    <dbReference type="NCBI Taxonomy" id="145388"/>
    <lineage>
        <taxon>Eukaryota</taxon>
        <taxon>Viridiplantae</taxon>
        <taxon>Chlorophyta</taxon>
        <taxon>core chlorophytes</taxon>
        <taxon>Chlorophyceae</taxon>
        <taxon>CS clade</taxon>
        <taxon>Sphaeropleales</taxon>
        <taxon>Selenastraceae</taxon>
        <taxon>Monoraphidium</taxon>
    </lineage>
</organism>
<reference evidence="2 3" key="1">
    <citation type="journal article" date="2013" name="BMC Genomics">
        <title>Reconstruction of the lipid metabolism for the microalga Monoraphidium neglectum from its genome sequence reveals characteristics suitable for biofuel production.</title>
        <authorList>
            <person name="Bogen C."/>
            <person name="Al-Dilaimi A."/>
            <person name="Albersmeier A."/>
            <person name="Wichmann J."/>
            <person name="Grundmann M."/>
            <person name="Rupp O."/>
            <person name="Lauersen K.J."/>
            <person name="Blifernez-Klassen O."/>
            <person name="Kalinowski J."/>
            <person name="Goesmann A."/>
            <person name="Mussgnug J.H."/>
            <person name="Kruse O."/>
        </authorList>
    </citation>
    <scope>NUCLEOTIDE SEQUENCE [LARGE SCALE GENOMIC DNA]</scope>
    <source>
        <strain evidence="2 3">SAG 48.87</strain>
    </source>
</reference>
<proteinExistence type="predicted"/>
<feature type="compositionally biased region" description="Basic and acidic residues" evidence="1">
    <location>
        <begin position="145"/>
        <end position="159"/>
    </location>
</feature>